<reference evidence="1" key="1">
    <citation type="submission" date="2020-03" db="EMBL/GenBank/DDBJ databases">
        <title>The deep terrestrial virosphere.</title>
        <authorList>
            <person name="Holmfeldt K."/>
            <person name="Nilsson E."/>
            <person name="Simone D."/>
            <person name="Lopez-Fernandez M."/>
            <person name="Wu X."/>
            <person name="de Brujin I."/>
            <person name="Lundin D."/>
            <person name="Andersson A."/>
            <person name="Bertilsson S."/>
            <person name="Dopson M."/>
        </authorList>
    </citation>
    <scope>NUCLEOTIDE SEQUENCE</scope>
    <source>
        <strain evidence="1">MM171A00110</strain>
    </source>
</reference>
<dbReference type="EMBL" id="MT143708">
    <property type="protein sequence ID" value="QJB01363.1"/>
    <property type="molecule type" value="Genomic_DNA"/>
</dbReference>
<dbReference type="AlphaFoldDB" id="A0A6M3M6H8"/>
<proteinExistence type="predicted"/>
<sequence>MDYPNSVPSAGLVNGRFVDEDPLAGTPGSLIPASWGNGVTEEILGVIGAANLAATESNNKQLLEAIKKLMSDASKHSGTLSGLLVNASFSITVASLTGTFKADELSVRSAPSGVGYRLQNFSKVINLGATGAGGMDIGSAPVNGYVALYAIYNSVTGEQNILAVNSTSMIAPGVYGGGKMPNGYDASALISVWATDATGKLKVGAQRGRKVFILLSKAYFGTALINNSPLSIAGIIPPNAYEINGEIVISNSSQTLSYINMVLNADSVGVGQQITSGYLGAGAGLAGNYSMPVLGNQTIYMYCQSTAGAPTFELYIGSYSFN</sequence>
<protein>
    <submittedName>
        <fullName evidence="1">Putative tail protein</fullName>
    </submittedName>
</protein>
<name>A0A6M3M6H8_9ZZZZ</name>
<gene>
    <name evidence="1" type="ORF">MM171A00110_0023</name>
</gene>
<organism evidence="1">
    <name type="scientific">viral metagenome</name>
    <dbReference type="NCBI Taxonomy" id="1070528"/>
    <lineage>
        <taxon>unclassified sequences</taxon>
        <taxon>metagenomes</taxon>
        <taxon>organismal metagenomes</taxon>
    </lineage>
</organism>
<accession>A0A6M3M6H8</accession>
<evidence type="ECO:0000313" key="1">
    <source>
        <dbReference type="EMBL" id="QJB01363.1"/>
    </source>
</evidence>